<evidence type="ECO:0000256" key="2">
    <source>
        <dbReference type="ARBA" id="ARBA00022670"/>
    </source>
</evidence>
<dbReference type="GO" id="GO:0006508">
    <property type="term" value="P:proteolysis"/>
    <property type="evidence" value="ECO:0007669"/>
    <property type="project" value="UniProtKB-KW"/>
</dbReference>
<dbReference type="InterPro" id="IPR036034">
    <property type="entry name" value="PDZ_sf"/>
</dbReference>
<evidence type="ECO:0000256" key="3">
    <source>
        <dbReference type="ARBA" id="ARBA00022801"/>
    </source>
</evidence>
<evidence type="ECO:0000313" key="8">
    <source>
        <dbReference type="WBParaSite" id="MhA1_Contig1258.frz3.gene7"/>
    </source>
</evidence>
<reference evidence="8" key="1">
    <citation type="submission" date="2016-11" db="UniProtKB">
        <authorList>
            <consortium name="WormBaseParasite"/>
        </authorList>
    </citation>
    <scope>IDENTIFICATION</scope>
</reference>
<dbReference type="SUPFAM" id="SSF54001">
    <property type="entry name" value="Cysteine proteinases"/>
    <property type="match status" value="1"/>
</dbReference>
<feature type="compositionally biased region" description="Polar residues" evidence="4">
    <location>
        <begin position="129"/>
        <end position="179"/>
    </location>
</feature>
<sequence length="594" mass="67159">MVDTQLTYKISAAIGFTIPTSSLYRQTPSAGQLVYDAARDAFIVTLNNKLHKPICIPMKCVVPPTKEMCPRGTIYPFDFDIPGYKYKQCFLKHILEDDKKLIHNHILKRIGVKKKLFTQAPSANLKHATASTAGINRMASSSTGINQPKTSSKSLNRSSPVTLSSATTSQKPTLVTSPIRQRRSPPKHHPPTKKHRLDNQDRLVRPTTAVETSQLMPSILHNTIKATTSIKQSMPSICKSKTVIRTAKSFESLNVNKDGDSKLQDDDEVVEDSLDSFSPEPMKRVMTPEPPKIIVPIGEDPLPEEYMQEDFWAKLKDNKEVRAGVCGEWVKGKDEQLTIDGLLCLRDGEWVIGDLIDAYLQHICRKNLHPHPDNKENLDNKEKNKYAPDNIMQYVPTFALVRYNTLKRISSKWYWRMNGVETVFAPVHINDNHWAMAVARMEKKEIVLMDSMNHGFAGSGKMEFMNKFLIIGITLCNDDGQVVIRHIAPGSIAADASHAIRKGDAIEKINGELEYGLKDRINSLLSEYYGFERDEDLIYLVWQLLISSYTLATFNEKMSVNLHVLEVPEQVCEKIWNEISPEMRRVVTSSKLLA</sequence>
<dbReference type="InterPro" id="IPR038765">
    <property type="entry name" value="Papain-like_cys_pep_sf"/>
</dbReference>
<comment type="similarity">
    <text evidence="1">Belongs to the peptidase C48 family.</text>
</comment>
<feature type="region of interest" description="Disordered" evidence="4">
    <location>
        <begin position="128"/>
        <end position="201"/>
    </location>
</feature>
<dbReference type="WBParaSite" id="MhA1_Contig1258.frz3.gene7">
    <property type="protein sequence ID" value="MhA1_Contig1258.frz3.gene7"/>
    <property type="gene ID" value="MhA1_Contig1258.frz3.gene7"/>
</dbReference>
<feature type="region of interest" description="Disordered" evidence="4">
    <location>
        <begin position="273"/>
        <end position="293"/>
    </location>
</feature>
<dbReference type="InterPro" id="IPR001478">
    <property type="entry name" value="PDZ"/>
</dbReference>
<dbReference type="PROSITE" id="PS50106">
    <property type="entry name" value="PDZ"/>
    <property type="match status" value="1"/>
</dbReference>
<name>A0A1I8B320_MELHA</name>
<dbReference type="Pfam" id="PF02902">
    <property type="entry name" value="Peptidase_C48"/>
    <property type="match status" value="1"/>
</dbReference>
<evidence type="ECO:0000256" key="1">
    <source>
        <dbReference type="ARBA" id="ARBA00005234"/>
    </source>
</evidence>
<keyword evidence="2" id="KW-0645">Protease</keyword>
<protein>
    <submittedName>
        <fullName evidence="8">ULP_PROTEASE domain-containing protein</fullName>
    </submittedName>
</protein>
<evidence type="ECO:0000313" key="7">
    <source>
        <dbReference type="Proteomes" id="UP000095281"/>
    </source>
</evidence>
<keyword evidence="3" id="KW-0378">Hydrolase</keyword>
<dbReference type="Gene3D" id="3.40.395.10">
    <property type="entry name" value="Adenoviral Proteinase, Chain A"/>
    <property type="match status" value="1"/>
</dbReference>
<dbReference type="SUPFAM" id="SSF50156">
    <property type="entry name" value="PDZ domain-like"/>
    <property type="match status" value="1"/>
</dbReference>
<dbReference type="AlphaFoldDB" id="A0A1I8B320"/>
<dbReference type="Proteomes" id="UP000095281">
    <property type="component" value="Unplaced"/>
</dbReference>
<dbReference type="PROSITE" id="PS50600">
    <property type="entry name" value="ULP_PROTEASE"/>
    <property type="match status" value="1"/>
</dbReference>
<proteinExistence type="inferred from homology"/>
<evidence type="ECO:0000256" key="4">
    <source>
        <dbReference type="SAM" id="MobiDB-lite"/>
    </source>
</evidence>
<accession>A0A1I8B320</accession>
<organism evidence="7 8">
    <name type="scientific">Meloidogyne hapla</name>
    <name type="common">Root-knot nematode worm</name>
    <dbReference type="NCBI Taxonomy" id="6305"/>
    <lineage>
        <taxon>Eukaryota</taxon>
        <taxon>Metazoa</taxon>
        <taxon>Ecdysozoa</taxon>
        <taxon>Nematoda</taxon>
        <taxon>Chromadorea</taxon>
        <taxon>Rhabditida</taxon>
        <taxon>Tylenchina</taxon>
        <taxon>Tylenchomorpha</taxon>
        <taxon>Tylenchoidea</taxon>
        <taxon>Meloidogynidae</taxon>
        <taxon>Meloidogyninae</taxon>
        <taxon>Meloidogyne</taxon>
    </lineage>
</organism>
<evidence type="ECO:0000259" key="6">
    <source>
        <dbReference type="PROSITE" id="PS50600"/>
    </source>
</evidence>
<feature type="domain" description="PDZ" evidence="5">
    <location>
        <begin position="471"/>
        <end position="514"/>
    </location>
</feature>
<dbReference type="GO" id="GO:0008234">
    <property type="term" value="F:cysteine-type peptidase activity"/>
    <property type="evidence" value="ECO:0007669"/>
    <property type="project" value="InterPro"/>
</dbReference>
<feature type="compositionally biased region" description="Basic residues" evidence="4">
    <location>
        <begin position="180"/>
        <end position="196"/>
    </location>
</feature>
<dbReference type="Gene3D" id="2.30.42.10">
    <property type="match status" value="1"/>
</dbReference>
<keyword evidence="7" id="KW-1185">Reference proteome</keyword>
<evidence type="ECO:0000259" key="5">
    <source>
        <dbReference type="PROSITE" id="PS50106"/>
    </source>
</evidence>
<dbReference type="InterPro" id="IPR003653">
    <property type="entry name" value="Peptidase_C48_C"/>
</dbReference>
<feature type="domain" description="Ubiquitin-like protease family profile" evidence="6">
    <location>
        <begin position="335"/>
        <end position="594"/>
    </location>
</feature>